<evidence type="ECO:0000313" key="6">
    <source>
        <dbReference type="Proteomes" id="UP000676917"/>
    </source>
</evidence>
<dbReference type="AlphaFoldDB" id="A0A919X7B3"/>
<dbReference type="NCBIfam" id="TIGR00045">
    <property type="entry name" value="glycerate kinase"/>
    <property type="match status" value="1"/>
</dbReference>
<name>A0A919X7B3_9BACI</name>
<protein>
    <submittedName>
        <fullName evidence="5">Glycerate kinase</fullName>
    </submittedName>
</protein>
<dbReference type="Gene3D" id="3.90.1510.10">
    <property type="entry name" value="Glycerate kinase, domain 2"/>
    <property type="match status" value="1"/>
</dbReference>
<gene>
    <name evidence="5" type="primary">garK</name>
    <name evidence="5" type="ORF">J43TS3_04860</name>
</gene>
<evidence type="ECO:0000256" key="4">
    <source>
        <dbReference type="PIRNR" id="PIRNR006078"/>
    </source>
</evidence>
<comment type="caution">
    <text evidence="5">The sequence shown here is derived from an EMBL/GenBank/DDBJ whole genome shotgun (WGS) entry which is preliminary data.</text>
</comment>
<comment type="similarity">
    <text evidence="1 4">Belongs to the glycerate kinase type-1 family.</text>
</comment>
<keyword evidence="3 4" id="KW-0418">Kinase</keyword>
<dbReference type="InterPro" id="IPR036129">
    <property type="entry name" value="Glycerate_kinase_sf"/>
</dbReference>
<dbReference type="InterPro" id="IPR004381">
    <property type="entry name" value="Glycerate_kinase"/>
</dbReference>
<dbReference type="PANTHER" id="PTHR21599">
    <property type="entry name" value="GLYCERATE KINASE"/>
    <property type="match status" value="1"/>
</dbReference>
<dbReference type="PIRSF" id="PIRSF006078">
    <property type="entry name" value="GlxK"/>
    <property type="match status" value="1"/>
</dbReference>
<dbReference type="GO" id="GO:0031388">
    <property type="term" value="P:organic acid phosphorylation"/>
    <property type="evidence" value="ECO:0007669"/>
    <property type="project" value="UniProtKB-UniRule"/>
</dbReference>
<dbReference type="Gene3D" id="3.40.50.10350">
    <property type="entry name" value="Glycerate kinase, domain 1"/>
    <property type="match status" value="1"/>
</dbReference>
<organism evidence="5 6">
    <name type="scientific">Ornithinibacillus bavariensis</name>
    <dbReference type="NCBI Taxonomy" id="545502"/>
    <lineage>
        <taxon>Bacteria</taxon>
        <taxon>Bacillati</taxon>
        <taxon>Bacillota</taxon>
        <taxon>Bacilli</taxon>
        <taxon>Bacillales</taxon>
        <taxon>Bacillaceae</taxon>
        <taxon>Ornithinibacillus</taxon>
    </lineage>
</organism>
<dbReference type="SUPFAM" id="SSF110738">
    <property type="entry name" value="Glycerate kinase I"/>
    <property type="match status" value="1"/>
</dbReference>
<evidence type="ECO:0000256" key="3">
    <source>
        <dbReference type="ARBA" id="ARBA00022777"/>
    </source>
</evidence>
<keyword evidence="6" id="KW-1185">Reference proteome</keyword>
<dbReference type="InterPro" id="IPR018197">
    <property type="entry name" value="Glycerate_kinase_RE-like"/>
</dbReference>
<dbReference type="InterPro" id="IPR018193">
    <property type="entry name" value="Glyc_kinase_flavodox-like_fold"/>
</dbReference>
<dbReference type="Proteomes" id="UP000676917">
    <property type="component" value="Unassembled WGS sequence"/>
</dbReference>
<dbReference type="EMBL" id="BORP01000001">
    <property type="protein sequence ID" value="GIO25875.1"/>
    <property type="molecule type" value="Genomic_DNA"/>
</dbReference>
<sequence>MKILIAVDSFKGSISSTLASSAISEGIKEVYPKAEILTVPLADGGEGTVEALVRAVGGQLYRKEVVGPLGKKIEAVYGMTQDGATAIIEVASACGLPLLTEKEQNPLLTTTYGVGELLIDAMERGCRKFIIGLGGSSTNDAGVGMLQALGFKFLDANGKEVGFGGKVLAEITHIKTTEKHPLLEQCFFQVACDVQNYLYGKDGAAYVFGPQKGATQEMVEELDKGLRNLAEVVRKDLGIDIHKVKGAGAAGGLGAAFSGFLHSEMRSGINLILDLIDLESKLQNVDLVITGEGKLDGQTSMVKAPSGVAHMAARRNTPVIALAGTVKQDDFSVNKDGMTACFSIINRPMELQEAMDLDTAYQNLRFTTCQILQLIKAIKK</sequence>
<dbReference type="PANTHER" id="PTHR21599:SF0">
    <property type="entry name" value="GLYCERATE KINASE"/>
    <property type="match status" value="1"/>
</dbReference>
<dbReference type="GO" id="GO:0008887">
    <property type="term" value="F:glycerate kinase activity"/>
    <property type="evidence" value="ECO:0007669"/>
    <property type="project" value="UniProtKB-UniRule"/>
</dbReference>
<evidence type="ECO:0000256" key="1">
    <source>
        <dbReference type="ARBA" id="ARBA00006284"/>
    </source>
</evidence>
<evidence type="ECO:0000256" key="2">
    <source>
        <dbReference type="ARBA" id="ARBA00022679"/>
    </source>
</evidence>
<accession>A0A919X7B3</accession>
<reference evidence="5" key="1">
    <citation type="submission" date="2021-03" db="EMBL/GenBank/DDBJ databases">
        <title>Antimicrobial resistance genes in bacteria isolated from Japanese honey, and their potential for conferring macrolide and lincosamide resistance in the American foulbrood pathogen Paenibacillus larvae.</title>
        <authorList>
            <person name="Okamoto M."/>
            <person name="Kumagai M."/>
            <person name="Kanamori H."/>
            <person name="Takamatsu D."/>
        </authorList>
    </citation>
    <scope>NUCLEOTIDE SEQUENCE</scope>
    <source>
        <strain evidence="5">J43TS3</strain>
    </source>
</reference>
<dbReference type="Pfam" id="PF02595">
    <property type="entry name" value="Gly_kinase"/>
    <property type="match status" value="1"/>
</dbReference>
<dbReference type="RefSeq" id="WP_212919382.1">
    <property type="nucleotide sequence ID" value="NZ_BORP01000001.1"/>
</dbReference>
<evidence type="ECO:0000313" key="5">
    <source>
        <dbReference type="EMBL" id="GIO25875.1"/>
    </source>
</evidence>
<proteinExistence type="inferred from homology"/>
<keyword evidence="2 4" id="KW-0808">Transferase</keyword>